<dbReference type="EMBL" id="JASBAO010000001">
    <property type="protein sequence ID" value="MDI2091280.1"/>
    <property type="molecule type" value="Genomic_DNA"/>
</dbReference>
<name>A0ABT6Q2C4_9PROT</name>
<gene>
    <name evidence="2" type="ORF">QJV27_07840</name>
</gene>
<dbReference type="RefSeq" id="WP_281448376.1">
    <property type="nucleotide sequence ID" value="NZ_JASBAO010000001.1"/>
</dbReference>
<comment type="caution">
    <text evidence="2">The sequence shown here is derived from an EMBL/GenBank/DDBJ whole genome shotgun (WGS) entry which is preliminary data.</text>
</comment>
<reference evidence="2" key="1">
    <citation type="submission" date="2023-05" db="EMBL/GenBank/DDBJ databases">
        <title>Whole genome sequence of Commensalibacter sp.</title>
        <authorList>
            <person name="Charoenyingcharoen P."/>
            <person name="Yukphan P."/>
        </authorList>
    </citation>
    <scope>NUCLEOTIDE SEQUENCE</scope>
    <source>
        <strain evidence="2">TBRC 16381</strain>
    </source>
</reference>
<evidence type="ECO:0000256" key="1">
    <source>
        <dbReference type="SAM" id="MobiDB-lite"/>
    </source>
</evidence>
<evidence type="ECO:0000313" key="3">
    <source>
        <dbReference type="Proteomes" id="UP001431634"/>
    </source>
</evidence>
<feature type="compositionally biased region" description="Polar residues" evidence="1">
    <location>
        <begin position="15"/>
        <end position="24"/>
    </location>
</feature>
<keyword evidence="3" id="KW-1185">Reference proteome</keyword>
<organism evidence="2 3">
    <name type="scientific">Commensalibacter oyaizuii</name>
    <dbReference type="NCBI Taxonomy" id="3043873"/>
    <lineage>
        <taxon>Bacteria</taxon>
        <taxon>Pseudomonadati</taxon>
        <taxon>Pseudomonadota</taxon>
        <taxon>Alphaproteobacteria</taxon>
        <taxon>Acetobacterales</taxon>
        <taxon>Acetobacteraceae</taxon>
    </lineage>
</organism>
<dbReference type="Proteomes" id="UP001431634">
    <property type="component" value="Unassembled WGS sequence"/>
</dbReference>
<evidence type="ECO:0000313" key="2">
    <source>
        <dbReference type="EMBL" id="MDI2091280.1"/>
    </source>
</evidence>
<feature type="region of interest" description="Disordered" evidence="1">
    <location>
        <begin position="1"/>
        <end position="24"/>
    </location>
</feature>
<accession>A0ABT6Q2C4</accession>
<sequence>MSVIPESEWQKKFNKTSSQDNSQTWQNRFKKPVWQQDTRTWSEKFNHSTKYVYKPINENYYIKQAAIIFVEKATWWAGSFF</sequence>
<protein>
    <submittedName>
        <fullName evidence="2">Uncharacterized protein</fullName>
    </submittedName>
</protein>
<proteinExistence type="predicted"/>